<dbReference type="Gene3D" id="1.10.390.10">
    <property type="entry name" value="Neutral Protease Domain 2"/>
    <property type="match status" value="1"/>
</dbReference>
<keyword evidence="6" id="KW-0862">Zinc</keyword>
<proteinExistence type="inferred from homology"/>
<evidence type="ECO:0000256" key="1">
    <source>
        <dbReference type="ARBA" id="ARBA00001947"/>
    </source>
</evidence>
<dbReference type="Gene3D" id="3.30.2010.30">
    <property type="match status" value="1"/>
</dbReference>
<dbReference type="SUPFAM" id="SSF48371">
    <property type="entry name" value="ARM repeat"/>
    <property type="match status" value="1"/>
</dbReference>
<dbReference type="InterPro" id="IPR027268">
    <property type="entry name" value="Peptidase_M4/M1_CTD_sf"/>
</dbReference>
<dbReference type="GO" id="GO:0004177">
    <property type="term" value="F:aminopeptidase activity"/>
    <property type="evidence" value="ECO:0007669"/>
    <property type="project" value="UniProtKB-KW"/>
</dbReference>
<dbReference type="InterPro" id="IPR038502">
    <property type="entry name" value="M1_LTA-4_hydro/amino_C_sf"/>
</dbReference>
<dbReference type="SMART" id="SM01263">
    <property type="entry name" value="Leuk-A4-hydro_C"/>
    <property type="match status" value="1"/>
</dbReference>
<protein>
    <submittedName>
        <fullName evidence="10">Aminopeptidase O</fullName>
    </submittedName>
</protein>
<accession>A0ABM0R4Y9</accession>
<evidence type="ECO:0000256" key="5">
    <source>
        <dbReference type="ARBA" id="ARBA00022801"/>
    </source>
</evidence>
<keyword evidence="4" id="KW-0479">Metal-binding</keyword>
<sequence>MDAKLDPSRDDLPLMANTSHILVKHYVLDFDVDFESQVIEGNVVLFFEDGDRFKKQNSSTEETCQLESNESCKFRTPEPCIIPVTDARTFSSKMGYSDFAICSKSEKDTSDKDGNQDNREQASGISSSKYCCDTGNHGSGDFLLVLDCCDLSVLKVEEVDVAAVPGIEKFTRSAKFTVVSEKLRNQIVHELVTLAADRWREQLDYYARCSQAPGCGELFFDTNTWSLQIRKTGAPTATDFPHAIRIWYKTKPEGRSVTWTSDQSGRPCVYTMGSPINNRALFPCQEPPVAMSTWQATVRAAASFVVLMSGENSAKPAQLREGLLSWYYYVTMPMPASTFTIAVGCWTEMKPETCSSNDLATEGPFPPSEADFRYAGVCGHMEYPCRFQNASATTQEIIPYRVFAPTCLRGACQETLLWLIPPCLSAAHSVLGTHPFSRLDVLIVPANFPSLGMASPHIIFLSQSTLTGMSHLCGTRLCHEIAHAWFGLAIGARDWTEEWLSEGFATHLEDVIWAEAQQLAPHEAQEQQELRACLRWRRLQDEMRNSPEEMQVLRPSKEKTGHVSDSGACVIQHGLNPEKIFMQVHYLKGYFLLRFFAKRLGDETYFSFLRKFVHTFHGQLILSQDFLQMLLENIPEEKRLELSLENIFQDWLESSGIPKGPRVQQARRARRLLDALAEREARVFMRLPRDVTCHRPGERTGRRIHSGRKVRRESFFPWKATGTLGLPTGKRAQAGRRGGDFPQGPFACGRAGGRPFGSSSRRDALSWVRRGLGQKAALGSRGGGHSAARPWALLSRRGAALRTHRRVLNALVFELQVTKWIRVNRRPRKRKRRASAEVFEKLFPDQLVLLLEYLLEQKTLKPRTLQSLQRTYRLDNQDAEVRHRWCELIVKHKYTKAYKHVERFLQEDQAMGTYLYGELMVGEDRRQQQLARRCFELVKEQMDRTSAEVVAEMLF</sequence>
<evidence type="ECO:0000313" key="10">
    <source>
        <dbReference type="RefSeq" id="XP_008575680.1"/>
    </source>
</evidence>
<keyword evidence="5" id="KW-0378">Hydrolase</keyword>
<dbReference type="InterPro" id="IPR016024">
    <property type="entry name" value="ARM-type_fold"/>
</dbReference>
<name>A0ABM0R4Y9_GALVR</name>
<comment type="cofactor">
    <cofactor evidence="1">
        <name>Zn(2+)</name>
        <dbReference type="ChEBI" id="CHEBI:29105"/>
    </cofactor>
</comment>
<dbReference type="InterPro" id="IPR015211">
    <property type="entry name" value="Peptidase_M1_C"/>
</dbReference>
<dbReference type="SUPFAM" id="SSF55486">
    <property type="entry name" value="Metalloproteases ('zincins'), catalytic domain"/>
    <property type="match status" value="1"/>
</dbReference>
<keyword evidence="10" id="KW-0031">Aminopeptidase</keyword>
<dbReference type="Gene3D" id="2.60.40.1730">
    <property type="entry name" value="tricorn interacting facor f3 domain"/>
    <property type="match status" value="1"/>
</dbReference>
<evidence type="ECO:0000256" key="4">
    <source>
        <dbReference type="ARBA" id="ARBA00022723"/>
    </source>
</evidence>
<keyword evidence="9" id="KW-1185">Reference proteome</keyword>
<reference evidence="10" key="1">
    <citation type="submission" date="2025-08" db="UniProtKB">
        <authorList>
            <consortium name="RefSeq"/>
        </authorList>
    </citation>
    <scope>IDENTIFICATION</scope>
</reference>
<dbReference type="PANTHER" id="PTHR46627">
    <property type="entry name" value="AMINOPEPTIDASE O"/>
    <property type="match status" value="1"/>
</dbReference>
<dbReference type="GeneID" id="103594258"/>
<gene>
    <name evidence="10" type="primary">LOC103594258</name>
</gene>
<dbReference type="InterPro" id="IPR042097">
    <property type="entry name" value="Aminopeptidase_N-like_N_sf"/>
</dbReference>
<keyword evidence="3" id="KW-0645">Protease</keyword>
<dbReference type="Pfam" id="PF09127">
    <property type="entry name" value="Leuk-A4-hydro_C"/>
    <property type="match status" value="1"/>
</dbReference>
<comment type="similarity">
    <text evidence="2">Belongs to the peptidase M1 family.</text>
</comment>
<dbReference type="RefSeq" id="XP_008575680.1">
    <property type="nucleotide sequence ID" value="XM_008577458.1"/>
</dbReference>
<organism evidence="9 10">
    <name type="scientific">Galeopterus variegatus</name>
    <name type="common">Malayan flying lemur</name>
    <name type="synonym">Cynocephalus variegatus</name>
    <dbReference type="NCBI Taxonomy" id="482537"/>
    <lineage>
        <taxon>Eukaryota</taxon>
        <taxon>Metazoa</taxon>
        <taxon>Chordata</taxon>
        <taxon>Craniata</taxon>
        <taxon>Vertebrata</taxon>
        <taxon>Euteleostomi</taxon>
        <taxon>Mammalia</taxon>
        <taxon>Eutheria</taxon>
        <taxon>Euarchontoglires</taxon>
        <taxon>Dermoptera</taxon>
        <taxon>Cynocephalidae</taxon>
        <taxon>Galeopterus</taxon>
    </lineage>
</organism>
<evidence type="ECO:0000256" key="7">
    <source>
        <dbReference type="ARBA" id="ARBA00023049"/>
    </source>
</evidence>
<evidence type="ECO:0000256" key="6">
    <source>
        <dbReference type="ARBA" id="ARBA00022833"/>
    </source>
</evidence>
<feature type="domain" description="Peptidase M1 leukotriene A4 hydrolase/aminopeptidase C-terminal" evidence="8">
    <location>
        <begin position="810"/>
        <end position="954"/>
    </location>
</feature>
<keyword evidence="7" id="KW-0482">Metalloprotease</keyword>
<dbReference type="InterPro" id="IPR014782">
    <property type="entry name" value="Peptidase_M1_dom"/>
</dbReference>
<evidence type="ECO:0000256" key="2">
    <source>
        <dbReference type="ARBA" id="ARBA00010136"/>
    </source>
</evidence>
<dbReference type="InterPro" id="IPR033577">
    <property type="entry name" value="AOPep"/>
</dbReference>
<evidence type="ECO:0000256" key="3">
    <source>
        <dbReference type="ARBA" id="ARBA00022670"/>
    </source>
</evidence>
<evidence type="ECO:0000259" key="8">
    <source>
        <dbReference type="SMART" id="SM01263"/>
    </source>
</evidence>
<dbReference type="Pfam" id="PF01433">
    <property type="entry name" value="Peptidase_M1"/>
    <property type="match status" value="1"/>
</dbReference>
<dbReference type="Gene3D" id="1.25.40.320">
    <property type="entry name" value="Peptidase M1, leukotriene A4 hydrolase/aminopeptidase C-terminal domain"/>
    <property type="match status" value="1"/>
</dbReference>
<evidence type="ECO:0000313" key="9">
    <source>
        <dbReference type="Proteomes" id="UP000694923"/>
    </source>
</evidence>
<dbReference type="PANTHER" id="PTHR46627:SF1">
    <property type="entry name" value="AMINOPEPTIDASE O"/>
    <property type="match status" value="1"/>
</dbReference>
<dbReference type="Proteomes" id="UP000694923">
    <property type="component" value="Unplaced"/>
</dbReference>
<dbReference type="SUPFAM" id="SSF63737">
    <property type="entry name" value="Leukotriene A4 hydrolase N-terminal domain"/>
    <property type="match status" value="1"/>
</dbReference>